<name>A0ABS1J2K6_9FIRM</name>
<feature type="transmembrane region" description="Helical" evidence="1">
    <location>
        <begin position="21"/>
        <end position="40"/>
    </location>
</feature>
<proteinExistence type="predicted"/>
<evidence type="ECO:0000313" key="3">
    <source>
        <dbReference type="Proteomes" id="UP000604730"/>
    </source>
</evidence>
<keyword evidence="1" id="KW-1133">Transmembrane helix</keyword>
<accession>A0ABS1J2K6</accession>
<reference evidence="2 3" key="1">
    <citation type="submission" date="2021-01" db="EMBL/GenBank/DDBJ databases">
        <title>Isolation and description of Catonella massiliensis sp. nov., a novel Catonella species, isolated from a stable periodontitis subject.</title>
        <authorList>
            <person name="Antezack A."/>
            <person name="Boxberger M."/>
            <person name="La Scola B."/>
            <person name="Monnet-Corti V."/>
        </authorList>
    </citation>
    <scope>NUCLEOTIDE SEQUENCE [LARGE SCALE GENOMIC DNA]</scope>
    <source>
        <strain evidence="2 3">Marseille-Q4567</strain>
    </source>
</reference>
<feature type="transmembrane region" description="Helical" evidence="1">
    <location>
        <begin position="46"/>
        <end position="67"/>
    </location>
</feature>
<keyword evidence="3" id="KW-1185">Reference proteome</keyword>
<organism evidence="2 3">
    <name type="scientific">Catonella massiliensis</name>
    <dbReference type="NCBI Taxonomy" id="2799636"/>
    <lineage>
        <taxon>Bacteria</taxon>
        <taxon>Bacillati</taxon>
        <taxon>Bacillota</taxon>
        <taxon>Clostridia</taxon>
        <taxon>Lachnospirales</taxon>
        <taxon>Lachnospiraceae</taxon>
        <taxon>Catonella</taxon>
    </lineage>
</organism>
<feature type="transmembrane region" description="Helical" evidence="1">
    <location>
        <begin position="118"/>
        <end position="138"/>
    </location>
</feature>
<evidence type="ECO:0000256" key="1">
    <source>
        <dbReference type="SAM" id="Phobius"/>
    </source>
</evidence>
<dbReference type="InterPro" id="IPR046664">
    <property type="entry name" value="DUF6773"/>
</dbReference>
<keyword evidence="1" id="KW-0472">Membrane</keyword>
<dbReference type="Pfam" id="PF20563">
    <property type="entry name" value="DUF6773"/>
    <property type="match status" value="1"/>
</dbReference>
<gene>
    <name evidence="2" type="ORF">JJN12_10775</name>
</gene>
<dbReference type="RefSeq" id="WP_208429686.1">
    <property type="nucleotide sequence ID" value="NZ_JAEPRJ010000001.1"/>
</dbReference>
<sequence length="154" mass="17708">MNNNINDERILSERRRIQSRGYTYIIYALVTSIVIKMVFMDAGFEMYASELIILIGSGLYMIIANYLKGINIWSINPNDGTNRYTKNLIIAGVISIILNDNLKKYIGIGITDSKMTAIVYSVSWITIFSIISIVMYYLNKKKQEKIDKQLDDEE</sequence>
<feature type="transmembrane region" description="Helical" evidence="1">
    <location>
        <begin position="88"/>
        <end position="106"/>
    </location>
</feature>
<keyword evidence="1" id="KW-0812">Transmembrane</keyword>
<dbReference type="Proteomes" id="UP000604730">
    <property type="component" value="Unassembled WGS sequence"/>
</dbReference>
<evidence type="ECO:0000313" key="2">
    <source>
        <dbReference type="EMBL" id="MBK5898255.1"/>
    </source>
</evidence>
<dbReference type="EMBL" id="JAEPRJ010000001">
    <property type="protein sequence ID" value="MBK5898255.1"/>
    <property type="molecule type" value="Genomic_DNA"/>
</dbReference>
<protein>
    <submittedName>
        <fullName evidence="2">Uncharacterized protein</fullName>
    </submittedName>
</protein>
<comment type="caution">
    <text evidence="2">The sequence shown here is derived from an EMBL/GenBank/DDBJ whole genome shotgun (WGS) entry which is preliminary data.</text>
</comment>